<dbReference type="Pfam" id="PF09423">
    <property type="entry name" value="PhoD"/>
    <property type="match status" value="1"/>
</dbReference>
<dbReference type="InterPro" id="IPR029052">
    <property type="entry name" value="Metallo-depent_PP-like"/>
</dbReference>
<dbReference type="InterPro" id="IPR032093">
    <property type="entry name" value="PhoD_N"/>
</dbReference>
<dbReference type="PANTHER" id="PTHR43606">
    <property type="entry name" value="PHOSPHATASE, PUTATIVE (AFU_ORTHOLOGUE AFUA_6G08710)-RELATED"/>
    <property type="match status" value="1"/>
</dbReference>
<dbReference type="PROSITE" id="PS51318">
    <property type="entry name" value="TAT"/>
    <property type="match status" value="1"/>
</dbReference>
<dbReference type="OrthoDB" id="327733at2"/>
<evidence type="ECO:0000313" key="3">
    <source>
        <dbReference type="EMBL" id="SIN59495.1"/>
    </source>
</evidence>
<dbReference type="PANTHER" id="PTHR43606:SF2">
    <property type="entry name" value="ALKALINE PHOSPHATASE FAMILY PROTEIN (AFU_ORTHOLOGUE AFUA_5G03860)"/>
    <property type="match status" value="1"/>
</dbReference>
<sequence length="548" mass="59924">MTFEIDRRQLMALGAFGLGAGSVPAAATLAGKTGFTHGVASGEPSQNSVLLWTRFVSSADSRVTVEIARSADFSDARMAGEVTASASRDHIAKYVVSDLDPDQWYFYRFVAPDGQKSLTGRTRTLPEGPVGKFALGVFSCSNLPFGHFNAYAHAAQRNDLDLIIHTGDYLYEYGVGTYPSAKDALPGRMIAPDHEMVQLADYRLRYAAYRSDPDLQRIHQVLPMVAMWDDHEFTNDAYRDGAQNHQAETEGDWEVRKRVAEQVYREWMPVSDSGTASERWSKYEIGDLATLFLTESRIGGRSKPAELEAALKGQGANVEAALKAFRDGEWQDPERTMLGAVQQQWLASGMQSSRKAGTKWQVLAQQCVMGELKLPQESRDWVSKDAPAIAQARVAVGALASKVGLPINFDSWDGYPVARDRLLRGAQEADADLIVLSGDSHNGWAFNLETADGPAGVEFGGHSVTSPGFEAYTQGVKPATVAKAVVETNDQLQWADTEHRGYMSVALTPEKATSTWHFLDTIRAKSTRMASSVSQTVLRGAKTLETGI</sequence>
<reference evidence="4" key="1">
    <citation type="submission" date="2016-11" db="EMBL/GenBank/DDBJ databases">
        <authorList>
            <person name="Varghese N."/>
            <person name="Submissions S."/>
        </authorList>
    </citation>
    <scope>NUCLEOTIDE SEQUENCE [LARGE SCALE GENOMIC DNA]</scope>
    <source>
        <strain evidence="4">DSM 22363</strain>
    </source>
</reference>
<dbReference type="RefSeq" id="WP_074203161.1">
    <property type="nucleotide sequence ID" value="NZ_FSQW01000001.1"/>
</dbReference>
<dbReference type="InterPro" id="IPR038607">
    <property type="entry name" value="PhoD-like_sf"/>
</dbReference>
<proteinExistence type="predicted"/>
<name>A0A1N6CLY2_9SPHN</name>
<dbReference type="SUPFAM" id="SSF56300">
    <property type="entry name" value="Metallo-dependent phosphatases"/>
    <property type="match status" value="1"/>
</dbReference>
<protein>
    <submittedName>
        <fullName evidence="3">Alkaline phosphatase D</fullName>
    </submittedName>
</protein>
<dbReference type="Gene3D" id="3.60.21.70">
    <property type="entry name" value="PhoD-like phosphatase"/>
    <property type="match status" value="1"/>
</dbReference>
<dbReference type="Pfam" id="PF16655">
    <property type="entry name" value="PhoD_N"/>
    <property type="match status" value="1"/>
</dbReference>
<dbReference type="CDD" id="cd07389">
    <property type="entry name" value="MPP_PhoD"/>
    <property type="match status" value="1"/>
</dbReference>
<dbReference type="InterPro" id="IPR006311">
    <property type="entry name" value="TAT_signal"/>
</dbReference>
<feature type="domain" description="PhoD-like phosphatase metallophosphatase" evidence="1">
    <location>
        <begin position="135"/>
        <end position="516"/>
    </location>
</feature>
<dbReference type="AlphaFoldDB" id="A0A1N6CLY2"/>
<evidence type="ECO:0000313" key="4">
    <source>
        <dbReference type="Proteomes" id="UP000185192"/>
    </source>
</evidence>
<organism evidence="3 4">
    <name type="scientific">Parasphingorhabdus marina DSM 22363</name>
    <dbReference type="NCBI Taxonomy" id="1123272"/>
    <lineage>
        <taxon>Bacteria</taxon>
        <taxon>Pseudomonadati</taxon>
        <taxon>Pseudomonadota</taxon>
        <taxon>Alphaproteobacteria</taxon>
        <taxon>Sphingomonadales</taxon>
        <taxon>Sphingomonadaceae</taxon>
        <taxon>Parasphingorhabdus</taxon>
    </lineage>
</organism>
<dbReference type="InterPro" id="IPR052900">
    <property type="entry name" value="Phospholipid_Metab_Enz"/>
</dbReference>
<dbReference type="InterPro" id="IPR018946">
    <property type="entry name" value="PhoD-like_MPP"/>
</dbReference>
<accession>A0A1N6CLY2</accession>
<dbReference type="Gene3D" id="2.60.40.380">
    <property type="entry name" value="Purple acid phosphatase-like, N-terminal"/>
    <property type="match status" value="1"/>
</dbReference>
<evidence type="ECO:0000259" key="1">
    <source>
        <dbReference type="Pfam" id="PF09423"/>
    </source>
</evidence>
<feature type="domain" description="Phospholipase D N-terminal" evidence="2">
    <location>
        <begin position="37"/>
        <end position="124"/>
    </location>
</feature>
<dbReference type="EMBL" id="FSQW01000001">
    <property type="protein sequence ID" value="SIN59495.1"/>
    <property type="molecule type" value="Genomic_DNA"/>
</dbReference>
<dbReference type="Proteomes" id="UP000185192">
    <property type="component" value="Unassembled WGS sequence"/>
</dbReference>
<keyword evidence="4" id="KW-1185">Reference proteome</keyword>
<gene>
    <name evidence="3" type="ORF">SAMN02745824_0023</name>
</gene>
<evidence type="ECO:0000259" key="2">
    <source>
        <dbReference type="Pfam" id="PF16655"/>
    </source>
</evidence>
<dbReference type="STRING" id="1123272.SAMN02745824_0023"/>